<accession>A0A1H6C216</accession>
<evidence type="ECO:0000259" key="2">
    <source>
        <dbReference type="Pfam" id="PF12804"/>
    </source>
</evidence>
<keyword evidence="4" id="KW-1185">Reference proteome</keyword>
<dbReference type="RefSeq" id="WP_104003962.1">
    <property type="nucleotide sequence ID" value="NZ_FNVQ01000003.1"/>
</dbReference>
<dbReference type="AlphaFoldDB" id="A0A1H6C216"/>
<gene>
    <name evidence="3" type="ORF">SAMN05444390_103100</name>
</gene>
<protein>
    <submittedName>
        <fullName evidence="3">Molybdenum cofactor cytidylyltransferase</fullName>
    </submittedName>
</protein>
<proteinExistence type="predicted"/>
<reference evidence="3 4" key="1">
    <citation type="submission" date="2016-10" db="EMBL/GenBank/DDBJ databases">
        <authorList>
            <person name="de Groot N.N."/>
        </authorList>
    </citation>
    <scope>NUCLEOTIDE SEQUENCE [LARGE SCALE GENOMIC DNA]</scope>
    <source>
        <strain evidence="3 4">DSM 22012</strain>
    </source>
</reference>
<dbReference type="GO" id="GO:0016779">
    <property type="term" value="F:nucleotidyltransferase activity"/>
    <property type="evidence" value="ECO:0007669"/>
    <property type="project" value="UniProtKB-KW"/>
</dbReference>
<keyword evidence="3" id="KW-0548">Nucleotidyltransferase</keyword>
<organism evidence="3 4">
    <name type="scientific">Marinobacterium lutimaris</name>
    <dbReference type="NCBI Taxonomy" id="568106"/>
    <lineage>
        <taxon>Bacteria</taxon>
        <taxon>Pseudomonadati</taxon>
        <taxon>Pseudomonadota</taxon>
        <taxon>Gammaproteobacteria</taxon>
        <taxon>Oceanospirillales</taxon>
        <taxon>Oceanospirillaceae</taxon>
        <taxon>Marinobacterium</taxon>
    </lineage>
</organism>
<evidence type="ECO:0000313" key="3">
    <source>
        <dbReference type="EMBL" id="SEG66999.1"/>
    </source>
</evidence>
<evidence type="ECO:0000256" key="1">
    <source>
        <dbReference type="ARBA" id="ARBA00022842"/>
    </source>
</evidence>
<dbReference type="Pfam" id="PF12804">
    <property type="entry name" value="NTP_transf_3"/>
    <property type="match status" value="1"/>
</dbReference>
<dbReference type="Gene3D" id="3.90.550.10">
    <property type="entry name" value="Spore Coat Polysaccharide Biosynthesis Protein SpsA, Chain A"/>
    <property type="match status" value="1"/>
</dbReference>
<dbReference type="PANTHER" id="PTHR43777:SF1">
    <property type="entry name" value="MOLYBDENUM COFACTOR CYTIDYLYLTRANSFERASE"/>
    <property type="match status" value="1"/>
</dbReference>
<dbReference type="EMBL" id="FNVQ01000003">
    <property type="protein sequence ID" value="SEG66999.1"/>
    <property type="molecule type" value="Genomic_DNA"/>
</dbReference>
<name>A0A1H6C216_9GAMM</name>
<dbReference type="SUPFAM" id="SSF53448">
    <property type="entry name" value="Nucleotide-diphospho-sugar transferases"/>
    <property type="match status" value="1"/>
</dbReference>
<dbReference type="CDD" id="cd04182">
    <property type="entry name" value="GT_2_like_f"/>
    <property type="match status" value="1"/>
</dbReference>
<sequence length="205" mass="21575">MTSEHRPRVLVLVMAAGFSRRFGITDKRTAILADGRSLLAATLSQLSSPTGASYQLAVVIRPEDDVVALGIPEHLRVLRAPAAADGLGASIADAVRAVADDAAFADVDSLAIMLGDMPAIHADTLTALIDAASRGQIVRPRYRDQPGHPVLFGRDFWGELGGLSGDEGGRTLLKANADCLLYIDLDDGGVVADIDTPEQLAQLSH</sequence>
<dbReference type="PANTHER" id="PTHR43777">
    <property type="entry name" value="MOLYBDENUM COFACTOR CYTIDYLYLTRANSFERASE"/>
    <property type="match status" value="1"/>
</dbReference>
<keyword evidence="3" id="KW-0808">Transferase</keyword>
<dbReference type="Proteomes" id="UP000236745">
    <property type="component" value="Unassembled WGS sequence"/>
</dbReference>
<dbReference type="InterPro" id="IPR029044">
    <property type="entry name" value="Nucleotide-diphossugar_trans"/>
</dbReference>
<feature type="domain" description="MobA-like NTP transferase" evidence="2">
    <location>
        <begin position="11"/>
        <end position="176"/>
    </location>
</feature>
<dbReference type="InterPro" id="IPR025877">
    <property type="entry name" value="MobA-like_NTP_Trfase"/>
</dbReference>
<evidence type="ECO:0000313" key="4">
    <source>
        <dbReference type="Proteomes" id="UP000236745"/>
    </source>
</evidence>
<dbReference type="OrthoDB" id="5298023at2"/>
<keyword evidence="1" id="KW-0460">Magnesium</keyword>